<dbReference type="InterPro" id="IPR029044">
    <property type="entry name" value="Nucleotide-diphossugar_trans"/>
</dbReference>
<evidence type="ECO:0000313" key="2">
    <source>
        <dbReference type="Proteomes" id="UP001500603"/>
    </source>
</evidence>
<evidence type="ECO:0008006" key="3">
    <source>
        <dbReference type="Google" id="ProtNLM"/>
    </source>
</evidence>
<dbReference type="Pfam" id="PF05212">
    <property type="entry name" value="DUF707"/>
    <property type="match status" value="1"/>
</dbReference>
<evidence type="ECO:0000313" key="1">
    <source>
        <dbReference type="EMBL" id="GAA5063163.1"/>
    </source>
</evidence>
<dbReference type="EMBL" id="BAABJM010000005">
    <property type="protein sequence ID" value="GAA5063163.1"/>
    <property type="molecule type" value="Genomic_DNA"/>
</dbReference>
<dbReference type="InterPro" id="IPR007877">
    <property type="entry name" value="DUF707"/>
</dbReference>
<organism evidence="1 2">
    <name type="scientific">Nocardia callitridis</name>
    <dbReference type="NCBI Taxonomy" id="648753"/>
    <lineage>
        <taxon>Bacteria</taxon>
        <taxon>Bacillati</taxon>
        <taxon>Actinomycetota</taxon>
        <taxon>Actinomycetes</taxon>
        <taxon>Mycobacteriales</taxon>
        <taxon>Nocardiaceae</taxon>
        <taxon>Nocardia</taxon>
    </lineage>
</organism>
<accession>A0ABP9KPS0</accession>
<reference evidence="2" key="1">
    <citation type="journal article" date="2019" name="Int. J. Syst. Evol. Microbiol.">
        <title>The Global Catalogue of Microorganisms (GCM) 10K type strain sequencing project: providing services to taxonomists for standard genome sequencing and annotation.</title>
        <authorList>
            <consortium name="The Broad Institute Genomics Platform"/>
            <consortium name="The Broad Institute Genome Sequencing Center for Infectious Disease"/>
            <person name="Wu L."/>
            <person name="Ma J."/>
        </authorList>
    </citation>
    <scope>NUCLEOTIDE SEQUENCE [LARGE SCALE GENOMIC DNA]</scope>
    <source>
        <strain evidence="2">JCM 18298</strain>
    </source>
</reference>
<proteinExistence type="predicted"/>
<dbReference type="SUPFAM" id="SSF53448">
    <property type="entry name" value="Nucleotide-diphospho-sugar transferases"/>
    <property type="match status" value="1"/>
</dbReference>
<name>A0ABP9KPS0_9NOCA</name>
<protein>
    <recommendedName>
        <fullName evidence="3">Glycosyltransferase</fullName>
    </recommendedName>
</protein>
<comment type="caution">
    <text evidence="1">The sequence shown here is derived from an EMBL/GenBank/DDBJ whole genome shotgun (WGS) entry which is preliminary data.</text>
</comment>
<dbReference type="Proteomes" id="UP001500603">
    <property type="component" value="Unassembled WGS sequence"/>
</dbReference>
<gene>
    <name evidence="1" type="ORF">GCM10023318_47520</name>
</gene>
<keyword evidence="2" id="KW-1185">Reference proteome</keyword>
<sequence length="508" mass="57578">MGNRRCNTGGVRRNLVIIRADYTSQHERWIVGPGDRNWDLIVGYPGDDPGDFQSSHASFVHVEGPKWPALGRLAQNMADTIEQYDYIWIPNNDLMTDMASINTMFDICAEYELSLAQPALTEDSYVVHEITRVNRGQVLRYTNYVETMAPCFSGEFLSRCVPDLVATVTGLGLESLWPTMLGEDDIAVIDAATVRNIKHFPTRDYLAVQETEDDDTEDDYLTTVHKYEAREYQNFLAEKDIAPVEPEVRRSIPVDPDSDFPHATARESHRDVWWVASETRKKRDPSRCVVLVPVADNIEPDCARALFELEQLGYPVWRVFGASAIDQVRGQMATDALAAGFEELMWIDADISFPVDAVEQLRRFDLPIVCAVYTKKGQRELVAHLEPGTEKLTFGVGGGLTKIKYGATGFLLTKREVYEKIQADHQLPTCNKQFGRPMVPYFLPMAVPDGENHWYLGEDYAFCERARRSGFDIMADTTIRLGHIGRQSFGWEDAGSARHRYATFTFNF</sequence>